<evidence type="ECO:0000256" key="10">
    <source>
        <dbReference type="ARBA" id="ARBA00023125"/>
    </source>
</evidence>
<dbReference type="PANTHER" id="PTHR22683:SF41">
    <property type="entry name" value="DNA TRANSLOCASE FTSK"/>
    <property type="match status" value="1"/>
</dbReference>
<comment type="caution">
    <text evidence="16">The sequence shown here is derived from an EMBL/GenBank/DDBJ whole genome shotgun (WGS) entry which is preliminary data.</text>
</comment>
<evidence type="ECO:0000256" key="9">
    <source>
        <dbReference type="ARBA" id="ARBA00022989"/>
    </source>
</evidence>
<evidence type="ECO:0000256" key="6">
    <source>
        <dbReference type="ARBA" id="ARBA00022741"/>
    </source>
</evidence>
<evidence type="ECO:0000256" key="12">
    <source>
        <dbReference type="ARBA" id="ARBA00023306"/>
    </source>
</evidence>
<gene>
    <name evidence="16" type="ORF">A3A71_00305</name>
</gene>
<dbReference type="Gene3D" id="3.40.50.300">
    <property type="entry name" value="P-loop containing nucleotide triphosphate hydrolases"/>
    <property type="match status" value="1"/>
</dbReference>
<evidence type="ECO:0000256" key="7">
    <source>
        <dbReference type="ARBA" id="ARBA00022829"/>
    </source>
</evidence>
<dbReference type="AlphaFoldDB" id="A0A1F5EAX0"/>
<evidence type="ECO:0000256" key="5">
    <source>
        <dbReference type="ARBA" id="ARBA00022692"/>
    </source>
</evidence>
<dbReference type="GO" id="GO:0005524">
    <property type="term" value="F:ATP binding"/>
    <property type="evidence" value="ECO:0007669"/>
    <property type="project" value="UniProtKB-UniRule"/>
</dbReference>
<dbReference type="InterPro" id="IPR036388">
    <property type="entry name" value="WH-like_DNA-bd_sf"/>
</dbReference>
<dbReference type="Pfam" id="PF13491">
    <property type="entry name" value="FtsK_4TM"/>
    <property type="match status" value="1"/>
</dbReference>
<keyword evidence="6 13" id="KW-0547">Nucleotide-binding</keyword>
<feature type="transmembrane region" description="Helical" evidence="14">
    <location>
        <begin position="71"/>
        <end position="93"/>
    </location>
</feature>
<dbReference type="GO" id="GO:0003677">
    <property type="term" value="F:DNA binding"/>
    <property type="evidence" value="ECO:0007669"/>
    <property type="project" value="UniProtKB-KW"/>
</dbReference>
<dbReference type="PROSITE" id="PS50901">
    <property type="entry name" value="FTSK"/>
    <property type="match status" value="1"/>
</dbReference>
<dbReference type="Pfam" id="PF09397">
    <property type="entry name" value="FtsK_gamma"/>
    <property type="match status" value="1"/>
</dbReference>
<dbReference type="SUPFAM" id="SSF52540">
    <property type="entry name" value="P-loop containing nucleoside triphosphate hydrolases"/>
    <property type="match status" value="1"/>
</dbReference>
<keyword evidence="8 13" id="KW-0067">ATP-binding</keyword>
<dbReference type="Pfam" id="PF17854">
    <property type="entry name" value="FtsK_alpha"/>
    <property type="match status" value="1"/>
</dbReference>
<dbReference type="SUPFAM" id="SSF46785">
    <property type="entry name" value="Winged helix' DNA-binding domain"/>
    <property type="match status" value="1"/>
</dbReference>
<evidence type="ECO:0000259" key="15">
    <source>
        <dbReference type="PROSITE" id="PS50901"/>
    </source>
</evidence>
<evidence type="ECO:0000313" key="16">
    <source>
        <dbReference type="EMBL" id="OGD64491.1"/>
    </source>
</evidence>
<proteinExistence type="inferred from homology"/>
<evidence type="ECO:0000256" key="13">
    <source>
        <dbReference type="PROSITE-ProRule" id="PRU00289"/>
    </source>
</evidence>
<evidence type="ECO:0000256" key="8">
    <source>
        <dbReference type="ARBA" id="ARBA00022840"/>
    </source>
</evidence>
<dbReference type="Pfam" id="PF01580">
    <property type="entry name" value="FtsK_SpoIIIE"/>
    <property type="match status" value="1"/>
</dbReference>
<evidence type="ECO:0000256" key="1">
    <source>
        <dbReference type="ARBA" id="ARBA00004651"/>
    </source>
</evidence>
<reference evidence="16 17" key="1">
    <citation type="journal article" date="2016" name="Nat. Commun.">
        <title>Thousands of microbial genomes shed light on interconnected biogeochemical processes in an aquifer system.</title>
        <authorList>
            <person name="Anantharaman K."/>
            <person name="Brown C.T."/>
            <person name="Hug L.A."/>
            <person name="Sharon I."/>
            <person name="Castelle C.J."/>
            <person name="Probst A.J."/>
            <person name="Thomas B.C."/>
            <person name="Singh A."/>
            <person name="Wilkins M.J."/>
            <person name="Karaoz U."/>
            <person name="Brodie E.L."/>
            <person name="Williams K.H."/>
            <person name="Hubbard S.S."/>
            <person name="Banfield J.F."/>
        </authorList>
    </citation>
    <scope>NUCLEOTIDE SEQUENCE [LARGE SCALE GENOMIC DNA]</scope>
</reference>
<dbReference type="InterPro" id="IPR041027">
    <property type="entry name" value="FtsK_alpha"/>
</dbReference>
<dbReference type="Gene3D" id="1.10.10.10">
    <property type="entry name" value="Winged helix-like DNA-binding domain superfamily/Winged helix DNA-binding domain"/>
    <property type="match status" value="1"/>
</dbReference>
<dbReference type="CDD" id="cd01127">
    <property type="entry name" value="TrwB_TraG_TraD_VirD4"/>
    <property type="match status" value="1"/>
</dbReference>
<keyword evidence="12" id="KW-0131">Cell cycle</keyword>
<feature type="transmembrane region" description="Helical" evidence="14">
    <location>
        <begin position="132"/>
        <end position="157"/>
    </location>
</feature>
<keyword evidence="5 14" id="KW-0812">Transmembrane</keyword>
<keyword evidence="11 14" id="KW-0472">Membrane</keyword>
<evidence type="ECO:0000313" key="17">
    <source>
        <dbReference type="Proteomes" id="UP000177481"/>
    </source>
</evidence>
<dbReference type="Proteomes" id="UP000177481">
    <property type="component" value="Unassembled WGS sequence"/>
</dbReference>
<dbReference type="InterPro" id="IPR036390">
    <property type="entry name" value="WH_DNA-bd_sf"/>
</dbReference>
<evidence type="ECO:0000256" key="14">
    <source>
        <dbReference type="SAM" id="Phobius"/>
    </source>
</evidence>
<feature type="domain" description="FtsK" evidence="15">
    <location>
        <begin position="342"/>
        <end position="532"/>
    </location>
</feature>
<feature type="transmembrane region" description="Helical" evidence="14">
    <location>
        <begin position="100"/>
        <end position="120"/>
    </location>
</feature>
<comment type="subcellular location">
    <subcellularLocation>
        <location evidence="1">Cell membrane</location>
        <topology evidence="1">Multi-pass membrane protein</topology>
    </subcellularLocation>
</comment>
<evidence type="ECO:0000256" key="11">
    <source>
        <dbReference type="ARBA" id="ARBA00023136"/>
    </source>
</evidence>
<dbReference type="EMBL" id="MEZX01000002">
    <property type="protein sequence ID" value="OGD64491.1"/>
    <property type="molecule type" value="Genomic_DNA"/>
</dbReference>
<protein>
    <recommendedName>
        <fullName evidence="15">FtsK domain-containing protein</fullName>
    </recommendedName>
</protein>
<keyword evidence="3" id="KW-1003">Cell membrane</keyword>
<feature type="transmembrane region" description="Helical" evidence="14">
    <location>
        <begin position="37"/>
        <end position="65"/>
    </location>
</feature>
<dbReference type="InterPro" id="IPR018541">
    <property type="entry name" value="Ftsk_gamma"/>
</dbReference>
<keyword evidence="4" id="KW-0132">Cell division</keyword>
<dbReference type="GO" id="GO:0005886">
    <property type="term" value="C:plasma membrane"/>
    <property type="evidence" value="ECO:0007669"/>
    <property type="project" value="UniProtKB-SubCell"/>
</dbReference>
<dbReference type="SMART" id="SM00843">
    <property type="entry name" value="Ftsk_gamma"/>
    <property type="match status" value="1"/>
</dbReference>
<keyword evidence="7" id="KW-0159">Chromosome partition</keyword>
<keyword evidence="10" id="KW-0238">DNA-binding</keyword>
<comment type="similarity">
    <text evidence="2">Belongs to the FtsK/SpoIIIE/SftA family.</text>
</comment>
<name>A0A1F5EAX0_9BACT</name>
<dbReference type="STRING" id="1797471.A3A71_00305"/>
<dbReference type="GO" id="GO:0007059">
    <property type="term" value="P:chromosome segregation"/>
    <property type="evidence" value="ECO:0007669"/>
    <property type="project" value="UniProtKB-KW"/>
</dbReference>
<sequence length="678" mass="72713">MGLFGRRRRYGSRRKRRVPTIWDNMVWAVEPDTAREIAAIILLVFGVLFALGLFGLAGGFGLAFLNIANSLFGVLSYAVPFVLIYVGIRLLLLRSEFMRATSVIGVVLLFLLVPAMFGSYGGSVGDGVKGVFVSIAGPIGGLIILIAAAVVAALLALNASFRSILERLKIGGAKQLGVKINQPRVPVRSMGPDRSMAGGVALVAPSGNWEFPSLDLLEYGTETKAEAGDIGKNVETIKKTLKDFGIEVAMSEVNIGPALTQYTLKPSEGVKLSNITARANDVALALAAHPIRIEAPIPGKSLVGIEVPNKKAATVSLREVLEASDYKDIDSSLALGLGRDVAGHVVATDLKKMPHLLIAGATGSGKSVCMNSVLINLLFRNSPQDLRLLLVDPKRVEFAEYNSIAHLLTPVITETDKTISALRWAVAEMERRYELLAAHNRRNIDAYNESIPEGGAKMPYIIVVIDELADLMAQAANEVEASIVRLAQMARAVGIHLIVATQRPSVDVITGLIKANITARIAFAVASNADSRTILDQAGAEKLLGRGDMLFVTSDRPQPKRIQGVFLKDKEIRAVADFVRKQAPAVSDDSITTYRSAVVGGHSTGTHDTSDDELYNEARQLVIQAGKASASLMQRRLKVGYARAARLLDLLEEQGVIGPPDGAKPRDVLVAPEDYLGP</sequence>
<dbReference type="InterPro" id="IPR025199">
    <property type="entry name" value="FtsK_4TM"/>
</dbReference>
<organism evidence="16 17">
    <name type="scientific">Candidatus Berkelbacteria bacterium RIFCSPLOWO2_01_FULL_50_28</name>
    <dbReference type="NCBI Taxonomy" id="1797471"/>
    <lineage>
        <taxon>Bacteria</taxon>
        <taxon>Candidatus Berkelbacteria</taxon>
    </lineage>
</organism>
<keyword evidence="9 14" id="KW-1133">Transmembrane helix</keyword>
<evidence type="ECO:0000256" key="3">
    <source>
        <dbReference type="ARBA" id="ARBA00022475"/>
    </source>
</evidence>
<accession>A0A1F5EAX0</accession>
<evidence type="ECO:0000256" key="2">
    <source>
        <dbReference type="ARBA" id="ARBA00006474"/>
    </source>
</evidence>
<feature type="binding site" evidence="13">
    <location>
        <begin position="360"/>
        <end position="367"/>
    </location>
    <ligand>
        <name>ATP</name>
        <dbReference type="ChEBI" id="CHEBI:30616"/>
    </ligand>
</feature>
<dbReference type="Gene3D" id="3.30.980.40">
    <property type="match status" value="1"/>
</dbReference>
<dbReference type="InterPro" id="IPR027417">
    <property type="entry name" value="P-loop_NTPase"/>
</dbReference>
<evidence type="ECO:0000256" key="4">
    <source>
        <dbReference type="ARBA" id="ARBA00022618"/>
    </source>
</evidence>
<dbReference type="InterPro" id="IPR050206">
    <property type="entry name" value="FtsK/SpoIIIE/SftA"/>
</dbReference>
<dbReference type="GO" id="GO:0051301">
    <property type="term" value="P:cell division"/>
    <property type="evidence" value="ECO:0007669"/>
    <property type="project" value="UniProtKB-KW"/>
</dbReference>
<dbReference type="InterPro" id="IPR002543">
    <property type="entry name" value="FtsK_dom"/>
</dbReference>
<dbReference type="PANTHER" id="PTHR22683">
    <property type="entry name" value="SPORULATION PROTEIN RELATED"/>
    <property type="match status" value="1"/>
</dbReference>